<dbReference type="Proteomes" id="UP000799753">
    <property type="component" value="Unassembled WGS sequence"/>
</dbReference>
<accession>A0A6A6RNT5</accession>
<gene>
    <name evidence="2" type="ORF">P280DRAFT_472479</name>
</gene>
<feature type="compositionally biased region" description="Polar residues" evidence="1">
    <location>
        <begin position="1"/>
        <end position="32"/>
    </location>
</feature>
<evidence type="ECO:0000313" key="2">
    <source>
        <dbReference type="EMBL" id="KAF2636966.1"/>
    </source>
</evidence>
<proteinExistence type="predicted"/>
<evidence type="ECO:0000256" key="1">
    <source>
        <dbReference type="SAM" id="MobiDB-lite"/>
    </source>
</evidence>
<dbReference type="EMBL" id="MU006795">
    <property type="protein sequence ID" value="KAF2636966.1"/>
    <property type="molecule type" value="Genomic_DNA"/>
</dbReference>
<feature type="compositionally biased region" description="Low complexity" evidence="1">
    <location>
        <begin position="33"/>
        <end position="44"/>
    </location>
</feature>
<keyword evidence="3" id="KW-1185">Reference proteome</keyword>
<sequence>MKNLSPSHKNFSSDSPTPTKQQINQPTSKATQPNPNIPSIPLNPRATPYTTAPAQSYPPHDPAIFPDHHQARPYKRARDYSASGLSRLRRKHRCFS</sequence>
<organism evidence="2 3">
    <name type="scientific">Massarina eburnea CBS 473.64</name>
    <dbReference type="NCBI Taxonomy" id="1395130"/>
    <lineage>
        <taxon>Eukaryota</taxon>
        <taxon>Fungi</taxon>
        <taxon>Dikarya</taxon>
        <taxon>Ascomycota</taxon>
        <taxon>Pezizomycotina</taxon>
        <taxon>Dothideomycetes</taxon>
        <taxon>Pleosporomycetidae</taxon>
        <taxon>Pleosporales</taxon>
        <taxon>Massarineae</taxon>
        <taxon>Massarinaceae</taxon>
        <taxon>Massarina</taxon>
    </lineage>
</organism>
<evidence type="ECO:0000313" key="3">
    <source>
        <dbReference type="Proteomes" id="UP000799753"/>
    </source>
</evidence>
<dbReference type="AlphaFoldDB" id="A0A6A6RNT5"/>
<reference evidence="2" key="1">
    <citation type="journal article" date="2020" name="Stud. Mycol.">
        <title>101 Dothideomycetes genomes: a test case for predicting lifestyles and emergence of pathogens.</title>
        <authorList>
            <person name="Haridas S."/>
            <person name="Albert R."/>
            <person name="Binder M."/>
            <person name="Bloem J."/>
            <person name="Labutti K."/>
            <person name="Salamov A."/>
            <person name="Andreopoulos B."/>
            <person name="Baker S."/>
            <person name="Barry K."/>
            <person name="Bills G."/>
            <person name="Bluhm B."/>
            <person name="Cannon C."/>
            <person name="Castanera R."/>
            <person name="Culley D."/>
            <person name="Daum C."/>
            <person name="Ezra D."/>
            <person name="Gonzalez J."/>
            <person name="Henrissat B."/>
            <person name="Kuo A."/>
            <person name="Liang C."/>
            <person name="Lipzen A."/>
            <person name="Lutzoni F."/>
            <person name="Magnuson J."/>
            <person name="Mondo S."/>
            <person name="Nolan M."/>
            <person name="Ohm R."/>
            <person name="Pangilinan J."/>
            <person name="Park H.-J."/>
            <person name="Ramirez L."/>
            <person name="Alfaro M."/>
            <person name="Sun H."/>
            <person name="Tritt A."/>
            <person name="Yoshinaga Y."/>
            <person name="Zwiers L.-H."/>
            <person name="Turgeon B."/>
            <person name="Goodwin S."/>
            <person name="Spatafora J."/>
            <person name="Crous P."/>
            <person name="Grigoriev I."/>
        </authorList>
    </citation>
    <scope>NUCLEOTIDE SEQUENCE</scope>
    <source>
        <strain evidence="2">CBS 473.64</strain>
    </source>
</reference>
<feature type="region of interest" description="Disordered" evidence="1">
    <location>
        <begin position="1"/>
        <end position="96"/>
    </location>
</feature>
<name>A0A6A6RNT5_9PLEO</name>
<protein>
    <submittedName>
        <fullName evidence="2">Uncharacterized protein</fullName>
    </submittedName>
</protein>
<feature type="compositionally biased region" description="Basic residues" evidence="1">
    <location>
        <begin position="87"/>
        <end position="96"/>
    </location>
</feature>